<reference evidence="1" key="1">
    <citation type="submission" date="2022-06" db="EMBL/GenBank/DDBJ databases">
        <title>Uncovering the hologenomic basis of an extraordinary plant invasion.</title>
        <authorList>
            <person name="Bieker V.C."/>
            <person name="Martin M.D."/>
            <person name="Gilbert T."/>
            <person name="Hodgins K."/>
            <person name="Battlay P."/>
            <person name="Petersen B."/>
            <person name="Wilson J."/>
        </authorList>
    </citation>
    <scope>NUCLEOTIDE SEQUENCE</scope>
    <source>
        <strain evidence="1">AA19_3_7</strain>
        <tissue evidence="1">Leaf</tissue>
    </source>
</reference>
<accession>A0AAD5GRU3</accession>
<dbReference type="Proteomes" id="UP001206925">
    <property type="component" value="Unassembled WGS sequence"/>
</dbReference>
<feature type="non-terminal residue" evidence="1">
    <location>
        <position position="1"/>
    </location>
</feature>
<name>A0AAD5GRU3_AMBAR</name>
<evidence type="ECO:0000313" key="2">
    <source>
        <dbReference type="Proteomes" id="UP001206925"/>
    </source>
</evidence>
<gene>
    <name evidence="1" type="ORF">M8C21_026318</name>
</gene>
<comment type="caution">
    <text evidence="1">The sequence shown here is derived from an EMBL/GenBank/DDBJ whole genome shotgun (WGS) entry which is preliminary data.</text>
</comment>
<protein>
    <submittedName>
        <fullName evidence="1">Uncharacterized protein</fullName>
    </submittedName>
</protein>
<dbReference type="EMBL" id="JAMZMK010006189">
    <property type="protein sequence ID" value="KAI7750221.1"/>
    <property type="molecule type" value="Genomic_DNA"/>
</dbReference>
<organism evidence="1 2">
    <name type="scientific">Ambrosia artemisiifolia</name>
    <name type="common">Common ragweed</name>
    <dbReference type="NCBI Taxonomy" id="4212"/>
    <lineage>
        <taxon>Eukaryota</taxon>
        <taxon>Viridiplantae</taxon>
        <taxon>Streptophyta</taxon>
        <taxon>Embryophyta</taxon>
        <taxon>Tracheophyta</taxon>
        <taxon>Spermatophyta</taxon>
        <taxon>Magnoliopsida</taxon>
        <taxon>eudicotyledons</taxon>
        <taxon>Gunneridae</taxon>
        <taxon>Pentapetalae</taxon>
        <taxon>asterids</taxon>
        <taxon>campanulids</taxon>
        <taxon>Asterales</taxon>
        <taxon>Asteraceae</taxon>
        <taxon>Asteroideae</taxon>
        <taxon>Heliantheae alliance</taxon>
        <taxon>Heliantheae</taxon>
        <taxon>Ambrosia</taxon>
    </lineage>
</organism>
<sequence length="72" mass="8463">GVYKFWNNSCITMFDETVRTIEKRIADFTFLPVGVNRHFGMEVFTKGVEAQQVDGWLPRQADTFEKFHKECD</sequence>
<proteinExistence type="predicted"/>
<keyword evidence="2" id="KW-1185">Reference proteome</keyword>
<dbReference type="AlphaFoldDB" id="A0AAD5GRU3"/>
<evidence type="ECO:0000313" key="1">
    <source>
        <dbReference type="EMBL" id="KAI7750221.1"/>
    </source>
</evidence>